<dbReference type="InterPro" id="IPR011051">
    <property type="entry name" value="RmlC_Cupin_sf"/>
</dbReference>
<comment type="similarity">
    <text evidence="1">Belongs to the dTDP-4-dehydrorhamnose 3,5-epimerase family.</text>
</comment>
<dbReference type="InterPro" id="IPR014710">
    <property type="entry name" value="RmlC-like_jellyroll"/>
</dbReference>
<keyword evidence="4" id="KW-1185">Reference proteome</keyword>
<dbReference type="AlphaFoldDB" id="A0A371Q1H2"/>
<feature type="region of interest" description="Disordered" evidence="2">
    <location>
        <begin position="68"/>
        <end position="94"/>
    </location>
</feature>
<dbReference type="Pfam" id="PF00908">
    <property type="entry name" value="dTDP_sugar_isom"/>
    <property type="match status" value="1"/>
</dbReference>
<protein>
    <submittedName>
        <fullName evidence="3">Uncharacterized protein</fullName>
    </submittedName>
</protein>
<evidence type="ECO:0000256" key="1">
    <source>
        <dbReference type="ARBA" id="ARBA00010154"/>
    </source>
</evidence>
<dbReference type="GO" id="GO:0008830">
    <property type="term" value="F:dTDP-4-dehydrorhamnose 3,5-epimerase activity"/>
    <property type="evidence" value="ECO:0007669"/>
    <property type="project" value="InterPro"/>
</dbReference>
<dbReference type="OrthoDB" id="9800680at2"/>
<dbReference type="RefSeq" id="WP_128508698.1">
    <property type="nucleotide sequence ID" value="NZ_QUAC01000160.1"/>
</dbReference>
<evidence type="ECO:0000256" key="2">
    <source>
        <dbReference type="SAM" id="MobiDB-lite"/>
    </source>
</evidence>
<dbReference type="InterPro" id="IPR000888">
    <property type="entry name" value="RmlC-like"/>
</dbReference>
<evidence type="ECO:0000313" key="4">
    <source>
        <dbReference type="Proteomes" id="UP000262477"/>
    </source>
</evidence>
<proteinExistence type="inferred from homology"/>
<dbReference type="SUPFAM" id="SSF51182">
    <property type="entry name" value="RmlC-like cupins"/>
    <property type="match status" value="1"/>
</dbReference>
<evidence type="ECO:0000313" key="3">
    <source>
        <dbReference type="EMBL" id="REK88582.1"/>
    </source>
</evidence>
<dbReference type="Gene3D" id="2.60.120.10">
    <property type="entry name" value="Jelly Rolls"/>
    <property type="match status" value="1"/>
</dbReference>
<gene>
    <name evidence="3" type="ORF">DY245_20545</name>
</gene>
<organism evidence="3 4">
    <name type="scientific">Streptomyces inhibens</name>
    <dbReference type="NCBI Taxonomy" id="2293571"/>
    <lineage>
        <taxon>Bacteria</taxon>
        <taxon>Bacillati</taxon>
        <taxon>Actinomycetota</taxon>
        <taxon>Actinomycetes</taxon>
        <taxon>Kitasatosporales</taxon>
        <taxon>Streptomycetaceae</taxon>
        <taxon>Streptomyces</taxon>
    </lineage>
</organism>
<reference evidence="3 4" key="1">
    <citation type="submission" date="2018-08" db="EMBL/GenBank/DDBJ databases">
        <title>Streptomyces NEAU-D10 sp. nov., a novel Actinomycete isolated from soil.</title>
        <authorList>
            <person name="Jin L."/>
        </authorList>
    </citation>
    <scope>NUCLEOTIDE SEQUENCE [LARGE SCALE GENOMIC DNA]</scope>
    <source>
        <strain evidence="3 4">NEAU-D10</strain>
    </source>
</reference>
<dbReference type="Proteomes" id="UP000262477">
    <property type="component" value="Unassembled WGS sequence"/>
</dbReference>
<accession>A0A371Q1H2</accession>
<sequence length="134" mass="14506">MEPLDIDGAYLYTPLIFPDHRGTFHESYRSAELTAFTGQPMPVAQVNCVVSGRGALCGVHFCDAPPRRPGPRQPWFGTGPRHRVNRGGTGSDGWGITSGVIDRWFTARQSEGVGARAGALRPVDRLSGSDVRTL</sequence>
<name>A0A371Q1H2_STRIH</name>
<dbReference type="EMBL" id="QUAC01000160">
    <property type="protein sequence ID" value="REK88582.1"/>
    <property type="molecule type" value="Genomic_DNA"/>
</dbReference>
<comment type="caution">
    <text evidence="3">The sequence shown here is derived from an EMBL/GenBank/DDBJ whole genome shotgun (WGS) entry which is preliminary data.</text>
</comment>